<keyword evidence="14" id="KW-1185">Reference proteome</keyword>
<dbReference type="GO" id="GO:0005886">
    <property type="term" value="C:plasma membrane"/>
    <property type="evidence" value="ECO:0007669"/>
    <property type="project" value="TreeGrafter"/>
</dbReference>
<keyword evidence="4 11" id="KW-0812">Transmembrane</keyword>
<dbReference type="SMART" id="SM00369">
    <property type="entry name" value="LRR_TYP"/>
    <property type="match status" value="5"/>
</dbReference>
<protein>
    <recommendedName>
        <fullName evidence="12">TIR domain-containing protein</fullName>
    </recommendedName>
</protein>
<keyword evidence="8 11" id="KW-0472">Membrane</keyword>
<dbReference type="InterPro" id="IPR032675">
    <property type="entry name" value="LRR_dom_sf"/>
</dbReference>
<dbReference type="InterPro" id="IPR001611">
    <property type="entry name" value="Leu-rich_rpt"/>
</dbReference>
<dbReference type="GO" id="GO:0006955">
    <property type="term" value="P:immune response"/>
    <property type="evidence" value="ECO:0007669"/>
    <property type="project" value="InterPro"/>
</dbReference>
<dbReference type="SMART" id="SM00365">
    <property type="entry name" value="LRR_SD22"/>
    <property type="match status" value="4"/>
</dbReference>
<evidence type="ECO:0000256" key="6">
    <source>
        <dbReference type="ARBA" id="ARBA00022737"/>
    </source>
</evidence>
<evidence type="ECO:0000256" key="7">
    <source>
        <dbReference type="ARBA" id="ARBA00022989"/>
    </source>
</evidence>
<evidence type="ECO:0000256" key="4">
    <source>
        <dbReference type="ARBA" id="ARBA00022692"/>
    </source>
</evidence>
<reference evidence="13" key="1">
    <citation type="submission" date="2022-08" db="UniProtKB">
        <authorList>
            <consortium name="EnsemblMetazoa"/>
        </authorList>
    </citation>
    <scope>IDENTIFICATION</scope>
    <source>
        <strain evidence="13">05x7-T-G4-1.051#20</strain>
    </source>
</reference>
<organism evidence="13 14">
    <name type="scientific">Magallana gigas</name>
    <name type="common">Pacific oyster</name>
    <name type="synonym">Crassostrea gigas</name>
    <dbReference type="NCBI Taxonomy" id="29159"/>
    <lineage>
        <taxon>Eukaryota</taxon>
        <taxon>Metazoa</taxon>
        <taxon>Spiralia</taxon>
        <taxon>Lophotrochozoa</taxon>
        <taxon>Mollusca</taxon>
        <taxon>Bivalvia</taxon>
        <taxon>Autobranchia</taxon>
        <taxon>Pteriomorphia</taxon>
        <taxon>Ostreida</taxon>
        <taxon>Ostreoidea</taxon>
        <taxon>Ostreidae</taxon>
        <taxon>Magallana</taxon>
    </lineage>
</organism>
<proteinExistence type="inferred from homology"/>
<dbReference type="SMART" id="SM00255">
    <property type="entry name" value="TIR"/>
    <property type="match status" value="1"/>
</dbReference>
<dbReference type="InterPro" id="IPR003591">
    <property type="entry name" value="Leu-rich_rpt_typical-subtyp"/>
</dbReference>
<dbReference type="PANTHER" id="PTHR24365">
    <property type="entry name" value="TOLL-LIKE RECEPTOR"/>
    <property type="match status" value="1"/>
</dbReference>
<evidence type="ECO:0000256" key="5">
    <source>
        <dbReference type="ARBA" id="ARBA00022729"/>
    </source>
</evidence>
<dbReference type="EnsemblMetazoa" id="G26355.1">
    <property type="protein sequence ID" value="G26355.1:cds"/>
    <property type="gene ID" value="G26355"/>
</dbReference>
<dbReference type="Gene3D" id="3.80.10.10">
    <property type="entry name" value="Ribonuclease Inhibitor"/>
    <property type="match status" value="3"/>
</dbReference>
<evidence type="ECO:0000256" key="2">
    <source>
        <dbReference type="ARBA" id="ARBA00009634"/>
    </source>
</evidence>
<dbReference type="SUPFAM" id="SSF52200">
    <property type="entry name" value="Toll/Interleukin receptor TIR domain"/>
    <property type="match status" value="1"/>
</dbReference>
<dbReference type="Pfam" id="PF13855">
    <property type="entry name" value="LRR_8"/>
    <property type="match status" value="2"/>
</dbReference>
<dbReference type="Pfam" id="PF13516">
    <property type="entry name" value="LRR_6"/>
    <property type="match status" value="1"/>
</dbReference>
<evidence type="ECO:0000256" key="3">
    <source>
        <dbReference type="ARBA" id="ARBA00022614"/>
    </source>
</evidence>
<dbReference type="InterPro" id="IPR035897">
    <property type="entry name" value="Toll_tir_struct_dom_sf"/>
</dbReference>
<dbReference type="Pfam" id="PF01582">
    <property type="entry name" value="TIR"/>
    <property type="match status" value="1"/>
</dbReference>
<dbReference type="GO" id="GO:0002224">
    <property type="term" value="P:toll-like receptor signaling pathway"/>
    <property type="evidence" value="ECO:0007669"/>
    <property type="project" value="InterPro"/>
</dbReference>
<evidence type="ECO:0000256" key="11">
    <source>
        <dbReference type="SAM" id="Phobius"/>
    </source>
</evidence>
<evidence type="ECO:0000313" key="13">
    <source>
        <dbReference type="EnsemblMetazoa" id="G26355.1:cds"/>
    </source>
</evidence>
<dbReference type="PROSITE" id="PS50104">
    <property type="entry name" value="TIR"/>
    <property type="match status" value="1"/>
</dbReference>
<keyword evidence="3" id="KW-0433">Leucine-rich repeat</keyword>
<dbReference type="InterPro" id="IPR000157">
    <property type="entry name" value="TIR_dom"/>
</dbReference>
<comment type="subcellular location">
    <subcellularLocation>
        <location evidence="1">Membrane</location>
        <topology evidence="1">Single-pass type I membrane protein</topology>
    </subcellularLocation>
</comment>
<name>A0A8W8L425_MAGGI</name>
<dbReference type="GO" id="GO:0004888">
    <property type="term" value="F:transmembrane signaling receptor activity"/>
    <property type="evidence" value="ECO:0007669"/>
    <property type="project" value="InterPro"/>
</dbReference>
<evidence type="ECO:0000256" key="8">
    <source>
        <dbReference type="ARBA" id="ARBA00023136"/>
    </source>
</evidence>
<comment type="similarity">
    <text evidence="2">Belongs to the Toll-like receptor family.</text>
</comment>
<dbReference type="PANTHER" id="PTHR24365:SF541">
    <property type="entry name" value="PROTEIN TOLL-RELATED"/>
    <property type="match status" value="1"/>
</dbReference>
<sequence length="746" mass="85931">MRDSGDAGAYILTKSICPSISEIAKMTIAQISFFVLMLALGSVTTKQCGPSVKPPYGCRCMKYSKLYVTIRCKNQGDKTPFSTIPHMPNNTDQLIIEGFRFANLTKDIFKNLTSLSSLHRLSLRDNNIINISRDALSELKHLQGLEISYEIQVSRREISEMLSNISGNLSSLKFSHNAWDEPPKFFGLRDAPIQDLTLSNNYFRFLDGHWITDLTKLRKLDVSFNGITDIRHLSGLENITNLFLKGNWFKEFPKFCNFTLQKLTSLHFQYNKLTEFEPTYFQCLPNLQALNLNGHAIRKLYNNTFSNLTSLSQLRIQRLAGQLFHIEPEAFKSNSLKKLIFTNNGFFFRNSSKEPSFEIFKYCPNLTDLNIASNNLDLKENEFITMIKPLNKLQNLGIRTTGLAYLPRNLTRNLPMLRKLDASDNYLNGSWDGNSVFGNIPSLQYLDLSDNNIERITEHNFPLTLLNGLDEGGLDLSYNKLSCNCDDALWFYNWMHANKKKLAHIGNITCRPNLPLHTSTRNLFYLTIKELCPMNPAVFIAIVSSGTALLVIFITLGTLYKLRWHIRHWLYVMKYKNKGYEIIPDDPDFKYDVFLVYADEDTKFIFDIVVPYLEGKGYSLCVRCRDFEIGKLYCDNIVDNMNLSRRILLILSNNFAKSKWCEFQMNFAYNRCLDEKINNIIVAVWEEISYKYLSNTLKVLLTSYDYAVWSKSDATGRSLFWGKILRKLQFQSDDTECANGLLGVLQ</sequence>
<dbReference type="Proteomes" id="UP000005408">
    <property type="component" value="Unassembled WGS sequence"/>
</dbReference>
<evidence type="ECO:0000259" key="12">
    <source>
        <dbReference type="PROSITE" id="PS50104"/>
    </source>
</evidence>
<feature type="domain" description="TIR" evidence="12">
    <location>
        <begin position="589"/>
        <end position="728"/>
    </location>
</feature>
<evidence type="ECO:0000256" key="1">
    <source>
        <dbReference type="ARBA" id="ARBA00004479"/>
    </source>
</evidence>
<evidence type="ECO:0000256" key="10">
    <source>
        <dbReference type="ARBA" id="ARBA00023180"/>
    </source>
</evidence>
<keyword evidence="7 11" id="KW-1133">Transmembrane helix</keyword>
<dbReference type="SUPFAM" id="SSF52047">
    <property type="entry name" value="RNI-like"/>
    <property type="match status" value="2"/>
</dbReference>
<evidence type="ECO:0000313" key="14">
    <source>
        <dbReference type="Proteomes" id="UP000005408"/>
    </source>
</evidence>
<dbReference type="InterPro" id="IPR017241">
    <property type="entry name" value="Toll-like_receptor"/>
</dbReference>
<keyword evidence="10" id="KW-0325">Glycoprotein</keyword>
<dbReference type="PROSITE" id="PS51450">
    <property type="entry name" value="LRR"/>
    <property type="match status" value="2"/>
</dbReference>
<dbReference type="Gene3D" id="3.40.50.10140">
    <property type="entry name" value="Toll/interleukin-1 receptor homology (TIR) domain"/>
    <property type="match status" value="1"/>
</dbReference>
<dbReference type="PIRSF" id="PIRSF037595">
    <property type="entry name" value="Toll-like_receptor"/>
    <property type="match status" value="1"/>
</dbReference>
<keyword evidence="6" id="KW-0677">Repeat</keyword>
<feature type="transmembrane region" description="Helical" evidence="11">
    <location>
        <begin position="537"/>
        <end position="560"/>
    </location>
</feature>
<accession>A0A8W8L425</accession>
<dbReference type="AlphaFoldDB" id="A0A8W8L425"/>
<keyword evidence="5" id="KW-0732">Signal</keyword>
<evidence type="ECO:0000256" key="9">
    <source>
        <dbReference type="ARBA" id="ARBA00023170"/>
    </source>
</evidence>
<keyword evidence="9" id="KW-0675">Receptor</keyword>